<sequence>MEAVETRNALSVLELRTHGELQDRALKWLYNLGHIVVNEVELPNGRRCDVIGYDESGRIIIIEVKASVSDFRNDEKGVVTLNSVTFFIFC</sequence>
<proteinExistence type="predicted"/>
<reference evidence="1 2" key="1">
    <citation type="submission" date="2019-10" db="EMBL/GenBank/DDBJ databases">
        <title>Description of Paenibacillus terrestris sp. nov.</title>
        <authorList>
            <person name="Carlier A."/>
            <person name="Qi S."/>
        </authorList>
    </citation>
    <scope>NUCLEOTIDE SEQUENCE [LARGE SCALE GENOMIC DNA]</scope>
    <source>
        <strain evidence="1 2">LMG 31458</strain>
    </source>
</reference>
<dbReference type="Proteomes" id="UP000616779">
    <property type="component" value="Unassembled WGS sequence"/>
</dbReference>
<dbReference type="Pfam" id="PF06319">
    <property type="entry name" value="MmcB-like"/>
    <property type="match status" value="1"/>
</dbReference>
<accession>A0ABX1XTK5</accession>
<dbReference type="Gene3D" id="3.40.1350.10">
    <property type="match status" value="1"/>
</dbReference>
<dbReference type="InterPro" id="IPR009394">
    <property type="entry name" value="MmcB-like"/>
</dbReference>
<keyword evidence="2" id="KW-1185">Reference proteome</keyword>
<dbReference type="EMBL" id="WHOA01000082">
    <property type="protein sequence ID" value="NOU71831.1"/>
    <property type="molecule type" value="Genomic_DNA"/>
</dbReference>
<protein>
    <submittedName>
        <fullName evidence="1">MmcB family DNA repair protein</fullName>
    </submittedName>
</protein>
<dbReference type="InterPro" id="IPR011856">
    <property type="entry name" value="tRNA_endonuc-like_dom_sf"/>
</dbReference>
<comment type="caution">
    <text evidence="1">The sequence shown here is derived from an EMBL/GenBank/DDBJ whole genome shotgun (WGS) entry which is preliminary data.</text>
</comment>
<evidence type="ECO:0000313" key="2">
    <source>
        <dbReference type="Proteomes" id="UP000616779"/>
    </source>
</evidence>
<gene>
    <name evidence="1" type="ORF">GC098_10430</name>
</gene>
<organism evidence="1 2">
    <name type="scientific">Paenibacillus phytorum</name>
    <dbReference type="NCBI Taxonomy" id="2654977"/>
    <lineage>
        <taxon>Bacteria</taxon>
        <taxon>Bacillati</taxon>
        <taxon>Bacillota</taxon>
        <taxon>Bacilli</taxon>
        <taxon>Bacillales</taxon>
        <taxon>Paenibacillaceae</taxon>
        <taxon>Paenibacillus</taxon>
    </lineage>
</organism>
<evidence type="ECO:0000313" key="1">
    <source>
        <dbReference type="EMBL" id="NOU71831.1"/>
    </source>
</evidence>
<name>A0ABX1XTK5_9BACL</name>